<comment type="caution">
    <text evidence="2">The sequence shown here is derived from an EMBL/GenBank/DDBJ whole genome shotgun (WGS) entry which is preliminary data.</text>
</comment>
<organism evidence="2 3">
    <name type="scientific">Sinomonas terricola</name>
    <dbReference type="NCBI Taxonomy" id="3110330"/>
    <lineage>
        <taxon>Bacteria</taxon>
        <taxon>Bacillati</taxon>
        <taxon>Actinomycetota</taxon>
        <taxon>Actinomycetes</taxon>
        <taxon>Micrococcales</taxon>
        <taxon>Micrococcaceae</taxon>
        <taxon>Sinomonas</taxon>
    </lineage>
</organism>
<dbReference type="SUPFAM" id="SSF47336">
    <property type="entry name" value="ACP-like"/>
    <property type="match status" value="1"/>
</dbReference>
<dbReference type="InterPro" id="IPR009081">
    <property type="entry name" value="PP-bd_ACP"/>
</dbReference>
<dbReference type="Pfam" id="PF00550">
    <property type="entry name" value="PP-binding"/>
    <property type="match status" value="1"/>
</dbReference>
<dbReference type="PROSITE" id="PS50075">
    <property type="entry name" value="CARRIER"/>
    <property type="match status" value="1"/>
</dbReference>
<dbReference type="InterPro" id="IPR036736">
    <property type="entry name" value="ACP-like_sf"/>
</dbReference>
<dbReference type="EMBL" id="JAYGGQ010000018">
    <property type="protein sequence ID" value="MEA5456827.1"/>
    <property type="molecule type" value="Genomic_DNA"/>
</dbReference>
<dbReference type="RefSeq" id="WP_323280739.1">
    <property type="nucleotide sequence ID" value="NZ_JAYGGQ010000018.1"/>
</dbReference>
<reference evidence="2 3" key="1">
    <citation type="submission" date="2023-12" db="EMBL/GenBank/DDBJ databases">
        <title>Sinomonas terricola sp. nov, isolated from litchi orchard soil in Guangdong, PR China.</title>
        <authorList>
            <person name="Jiaxin W."/>
            <person name="Yang Z."/>
            <person name="Honghui Z."/>
        </authorList>
    </citation>
    <scope>NUCLEOTIDE SEQUENCE [LARGE SCALE GENOMIC DNA]</scope>
    <source>
        <strain evidence="2 3">JGH33</strain>
    </source>
</reference>
<keyword evidence="3" id="KW-1185">Reference proteome</keyword>
<feature type="domain" description="Carrier" evidence="1">
    <location>
        <begin position="4"/>
        <end position="80"/>
    </location>
</feature>
<dbReference type="Gene3D" id="1.10.1200.10">
    <property type="entry name" value="ACP-like"/>
    <property type="match status" value="1"/>
</dbReference>
<protein>
    <submittedName>
        <fullName evidence="2">Phosphopantetheine-binding protein</fullName>
    </submittedName>
</protein>
<name>A0ABU5TAV9_9MICC</name>
<evidence type="ECO:0000313" key="3">
    <source>
        <dbReference type="Proteomes" id="UP001304769"/>
    </source>
</evidence>
<gene>
    <name evidence="2" type="ORF">SPF06_19060</name>
</gene>
<evidence type="ECO:0000313" key="2">
    <source>
        <dbReference type="EMBL" id="MEA5456827.1"/>
    </source>
</evidence>
<accession>A0ABU5TAV9</accession>
<evidence type="ECO:0000259" key="1">
    <source>
        <dbReference type="PROSITE" id="PS50075"/>
    </source>
</evidence>
<sequence>MTEWDARAAVIEALGQIAPELEPGDLEDGARLRQDLDLDSLDFLRLIEQIAGTTGVDVPERDYPRVTTVGELVRYLDARRTAT</sequence>
<proteinExistence type="predicted"/>
<dbReference type="Proteomes" id="UP001304769">
    <property type="component" value="Unassembled WGS sequence"/>
</dbReference>